<dbReference type="Pfam" id="PF17837">
    <property type="entry name" value="4PPT_N"/>
    <property type="match status" value="1"/>
</dbReference>
<dbReference type="InterPro" id="IPR037143">
    <property type="entry name" value="4-PPantetheinyl_Trfase_dom_sf"/>
</dbReference>
<feature type="binding site" evidence="12">
    <location>
        <position position="119"/>
    </location>
    <ligand>
        <name>CoA</name>
        <dbReference type="ChEBI" id="CHEBI:57287"/>
    </ligand>
</feature>
<comment type="cofactor">
    <cofactor evidence="13">
        <name>Mg(2+)</name>
        <dbReference type="ChEBI" id="CHEBI:18420"/>
    </cofactor>
</comment>
<evidence type="ECO:0000313" key="17">
    <source>
        <dbReference type="EMBL" id="CAE6706051.1"/>
    </source>
</evidence>
<feature type="binding site" evidence="12">
    <location>
        <position position="61"/>
    </location>
    <ligand>
        <name>CoA</name>
        <dbReference type="ChEBI" id="CHEBI:57287"/>
    </ligand>
</feature>
<keyword evidence="7" id="KW-0259">Enterobactin biosynthesis</keyword>
<dbReference type="InterPro" id="IPR003542">
    <property type="entry name" value="Enbac_synth_compD-like"/>
</dbReference>
<dbReference type="PANTHER" id="PTHR38096">
    <property type="entry name" value="ENTEROBACTIN SYNTHASE COMPONENT D"/>
    <property type="match status" value="1"/>
</dbReference>
<dbReference type="PRINTS" id="PR01399">
    <property type="entry name" value="ENTSNTHTASED"/>
</dbReference>
<comment type="catalytic activity">
    <reaction evidence="10">
        <text>apo-[aryl-carrier protein] + CoA = holo-[aryl-carrier protein] + adenosine 3',5'-bisphosphate + H(+)</text>
        <dbReference type="Rhea" id="RHEA:48404"/>
        <dbReference type="Rhea" id="RHEA-COMP:15903"/>
        <dbReference type="Rhea" id="RHEA-COMP:17557"/>
        <dbReference type="ChEBI" id="CHEBI:15378"/>
        <dbReference type="ChEBI" id="CHEBI:29999"/>
        <dbReference type="ChEBI" id="CHEBI:57287"/>
        <dbReference type="ChEBI" id="CHEBI:58343"/>
        <dbReference type="ChEBI" id="CHEBI:64479"/>
    </reaction>
</comment>
<evidence type="ECO:0000256" key="9">
    <source>
        <dbReference type="ARBA" id="ARBA00031996"/>
    </source>
</evidence>
<keyword evidence="13" id="KW-0479">Metal-binding</keyword>
<dbReference type="EMBL" id="HG992338">
    <property type="protein sequence ID" value="CAE6702328.1"/>
    <property type="molecule type" value="Genomic_DNA"/>
</dbReference>
<reference evidence="17 18" key="1">
    <citation type="submission" date="2021-02" db="EMBL/GenBank/DDBJ databases">
        <authorList>
            <person name="Pothier F. J."/>
        </authorList>
    </citation>
    <scope>NUCLEOTIDE SEQUENCE</scope>
    <source>
        <strain evidence="16 18">301</strain>
        <strain evidence="17">CFBP 1159</strain>
    </source>
</reference>
<evidence type="ECO:0000256" key="2">
    <source>
        <dbReference type="ARBA" id="ARBA00004993"/>
    </source>
</evidence>
<evidence type="ECO:0000256" key="12">
    <source>
        <dbReference type="PIRSR" id="PIRSR603542-1"/>
    </source>
</evidence>
<dbReference type="GO" id="GO:0009239">
    <property type="term" value="P:enterobactin biosynthetic process"/>
    <property type="evidence" value="ECO:0007669"/>
    <property type="project" value="UniProtKB-UniPathway"/>
</dbReference>
<dbReference type="GO" id="GO:0005886">
    <property type="term" value="C:plasma membrane"/>
    <property type="evidence" value="ECO:0007669"/>
    <property type="project" value="TreeGrafter"/>
</dbReference>
<evidence type="ECO:0000256" key="5">
    <source>
        <dbReference type="ARBA" id="ARBA00019087"/>
    </source>
</evidence>
<evidence type="ECO:0000256" key="10">
    <source>
        <dbReference type="ARBA" id="ARBA00049176"/>
    </source>
</evidence>
<dbReference type="EMBL" id="HG992338">
    <property type="protein sequence ID" value="CAE6702350.1"/>
    <property type="molecule type" value="Genomic_DNA"/>
</dbReference>
<evidence type="ECO:0000256" key="8">
    <source>
        <dbReference type="ARBA" id="ARBA00029894"/>
    </source>
</evidence>
<dbReference type="UniPathway" id="UPA00017"/>
<feature type="binding site" evidence="12">
    <location>
        <begin position="97"/>
        <end position="98"/>
    </location>
    <ligand>
        <name>CoA</name>
        <dbReference type="ChEBI" id="CHEBI:57287"/>
    </ligand>
</feature>
<keyword evidence="18" id="KW-1185">Reference proteome</keyword>
<dbReference type="SUPFAM" id="SSF56214">
    <property type="entry name" value="4'-phosphopantetheinyl transferase"/>
    <property type="match status" value="1"/>
</dbReference>
<dbReference type="Pfam" id="PF01648">
    <property type="entry name" value="ACPS"/>
    <property type="match status" value="1"/>
</dbReference>
<comment type="subunit">
    <text evidence="4">EntB, EntD, EntE, and EntF form a multienzyme complex called enterobactin synthase.</text>
</comment>
<comment type="pathway">
    <text evidence="2">Siderophore biosynthesis; enterobactin biosynthesis.</text>
</comment>
<evidence type="ECO:0000256" key="6">
    <source>
        <dbReference type="ARBA" id="ARBA00022679"/>
    </source>
</evidence>
<feature type="domain" description="4'-phosphopantetheinyl transferase N-terminal" evidence="15">
    <location>
        <begin position="44"/>
        <end position="108"/>
    </location>
</feature>
<dbReference type="AlphaFoldDB" id="A0A2S7C522"/>
<feature type="binding site" evidence="13">
    <location>
        <position position="121"/>
    </location>
    <ligand>
        <name>Mg(2+)</name>
        <dbReference type="ChEBI" id="CHEBI:18420"/>
    </ligand>
</feature>
<feature type="binding site" evidence="13">
    <location>
        <position position="119"/>
    </location>
    <ligand>
        <name>Mg(2+)</name>
        <dbReference type="ChEBI" id="CHEBI:18420"/>
    </ligand>
</feature>
<evidence type="ECO:0000313" key="18">
    <source>
        <dbReference type="Proteomes" id="UP000835287"/>
    </source>
</evidence>
<dbReference type="GO" id="GO:0008897">
    <property type="term" value="F:holo-[acyl-carrier-protein] synthase activity"/>
    <property type="evidence" value="ECO:0007669"/>
    <property type="project" value="InterPro"/>
</dbReference>
<protein>
    <recommendedName>
        <fullName evidence="5">Enterobactin synthase component D</fullName>
    </recommendedName>
    <alternativeName>
        <fullName evidence="8">4'-phosphopantetheinyl transferase EntD</fullName>
    </alternativeName>
    <alternativeName>
        <fullName evidence="9">Enterochelin synthase D</fullName>
    </alternativeName>
</protein>
<dbReference type="Proteomes" id="UP000835287">
    <property type="component" value="Chromosome"/>
</dbReference>
<evidence type="ECO:0000259" key="14">
    <source>
        <dbReference type="Pfam" id="PF01648"/>
    </source>
</evidence>
<feature type="binding site" evidence="12">
    <location>
        <position position="171"/>
    </location>
    <ligand>
        <name>CoA</name>
        <dbReference type="ChEBI" id="CHEBI:57287"/>
    </ligand>
</feature>
<keyword evidence="13" id="KW-0460">Magnesium</keyword>
<evidence type="ECO:0000256" key="3">
    <source>
        <dbReference type="ARBA" id="ARBA00008342"/>
    </source>
</evidence>
<dbReference type="RefSeq" id="WP_080639800.1">
    <property type="nucleotide sequence ID" value="NZ_CP062164.1"/>
</dbReference>
<evidence type="ECO:0000256" key="1">
    <source>
        <dbReference type="ARBA" id="ARBA00003937"/>
    </source>
</evidence>
<evidence type="ECO:0000259" key="15">
    <source>
        <dbReference type="Pfam" id="PF17837"/>
    </source>
</evidence>
<dbReference type="InterPro" id="IPR008278">
    <property type="entry name" value="4-PPantetheinyl_Trfase_dom"/>
</dbReference>
<comment type="similarity">
    <text evidence="3">Belongs to the P-Pant transferase superfamily. EntD family.</text>
</comment>
<evidence type="ECO:0000256" key="11">
    <source>
        <dbReference type="ARBA" id="ARBA00049191"/>
    </source>
</evidence>
<feature type="binding site" evidence="12">
    <location>
        <position position="53"/>
    </location>
    <ligand>
        <name>CoA</name>
        <dbReference type="ChEBI" id="CHEBI:57287"/>
    </ligand>
</feature>
<evidence type="ECO:0000313" key="16">
    <source>
        <dbReference type="EMBL" id="CAE6702328.1"/>
    </source>
</evidence>
<dbReference type="EMBL" id="HG992341">
    <property type="protein sequence ID" value="CAE6706051.1"/>
    <property type="molecule type" value="Genomic_DNA"/>
</dbReference>
<dbReference type="GO" id="GO:0000287">
    <property type="term" value="F:magnesium ion binding"/>
    <property type="evidence" value="ECO:0007669"/>
    <property type="project" value="InterPro"/>
</dbReference>
<dbReference type="PANTHER" id="PTHR38096:SF1">
    <property type="entry name" value="ENTEROBACTIN SYNTHASE COMPONENT D"/>
    <property type="match status" value="1"/>
</dbReference>
<feature type="binding site" evidence="12">
    <location>
        <position position="167"/>
    </location>
    <ligand>
        <name>CoA</name>
        <dbReference type="ChEBI" id="CHEBI:57287"/>
    </ligand>
</feature>
<comment type="catalytic activity">
    <reaction evidence="11">
        <text>apo-[peptidyl-carrier protein] + CoA = holo-[peptidyl-carrier protein] + adenosine 3',5'-bisphosphate + H(+)</text>
        <dbReference type="Rhea" id="RHEA:46228"/>
        <dbReference type="Rhea" id="RHEA-COMP:11479"/>
        <dbReference type="Rhea" id="RHEA-COMP:11480"/>
        <dbReference type="ChEBI" id="CHEBI:15378"/>
        <dbReference type="ChEBI" id="CHEBI:29999"/>
        <dbReference type="ChEBI" id="CHEBI:57287"/>
        <dbReference type="ChEBI" id="CHEBI:58343"/>
        <dbReference type="ChEBI" id="CHEBI:64479"/>
    </reaction>
</comment>
<gene>
    <name evidence="17" type="ORF">CFBP1159_05590</name>
    <name evidence="16" type="ORF">XAC301_04680</name>
</gene>
<comment type="function">
    <text evidence="1">Involved in the biosynthesis of the siderophore enterobactin (enterochelin), which is a macrocyclic trimeric lactone of N-(2,3-dihydroxybenzoyl)-serine. The serine trilactone serves as a scaffolding for the three catechol functionalities that provide hexadentate coordination for the tightly ligated iron(2+) atoms. Plays an essential role in the assembly of the enterobactin by catalyzing the transfer of the 4'-phosphopantetheine (Ppant) moiety from coenzyme A to the apo-domains of both EntB (ArCP domain) and EntF (PCP domain) to yield their holo-forms which make them competent for the activation of 2,3-dihydroxybenzoate (DHB) and L-serine, respectively.</text>
</comment>
<evidence type="ECO:0000256" key="7">
    <source>
        <dbReference type="ARBA" id="ARBA00023191"/>
    </source>
</evidence>
<organism evidence="17">
    <name type="scientific">Xanthomonas arboricola pv. corylina</name>
    <dbReference type="NCBI Taxonomy" id="487821"/>
    <lineage>
        <taxon>Bacteria</taxon>
        <taxon>Pseudomonadati</taxon>
        <taxon>Pseudomonadota</taxon>
        <taxon>Gammaproteobacteria</taxon>
        <taxon>Lysobacterales</taxon>
        <taxon>Lysobacteraceae</taxon>
        <taxon>Xanthomonas</taxon>
    </lineage>
</organism>
<evidence type="ECO:0000256" key="13">
    <source>
        <dbReference type="PIRSR" id="PIRSR603542-2"/>
    </source>
</evidence>
<evidence type="ECO:0000256" key="4">
    <source>
        <dbReference type="ARBA" id="ARBA00011503"/>
    </source>
</evidence>
<dbReference type="EMBL" id="HG992341">
    <property type="protein sequence ID" value="CAE6706030.1"/>
    <property type="molecule type" value="Genomic_DNA"/>
</dbReference>
<dbReference type="Proteomes" id="UP000835243">
    <property type="component" value="Chromosome"/>
</dbReference>
<proteinExistence type="inferred from homology"/>
<name>A0A2S7C522_9XANT</name>
<sequence>MDEFLIAPGYVSWLDPGLSIFKTEFDSAHYNSRLMAEIGPAYGALIDKAIVKRKSEFIAGRYCAHRSIAAWNPTSDLIGIGKGSMPLWPSKVIGSISHCQGYAIAATAATDDFRAIGIDVEEIITSEIINNIERLVVNEDESILVGRCEARQRDRGIVFTLIFSAKESFFKAAYPYARRYFGFEAISAVHIDWVKQVIYLKINGDIGNYFSCGTVIPAYFKQIDRRILTLLWIRRSDAGFSHLDSCLEGF</sequence>
<accession>A0A2S7C522</accession>
<keyword evidence="6" id="KW-0808">Transferase</keyword>
<dbReference type="InterPro" id="IPR041354">
    <property type="entry name" value="4PPT_N"/>
</dbReference>
<dbReference type="GO" id="GO:0009366">
    <property type="term" value="C:enterobactin synthetase complex"/>
    <property type="evidence" value="ECO:0007669"/>
    <property type="project" value="InterPro"/>
</dbReference>
<feature type="domain" description="4'-phosphopantetheinyl transferase" evidence="14">
    <location>
        <begin position="115"/>
        <end position="199"/>
    </location>
</feature>